<protein>
    <submittedName>
        <fullName evidence="1">Uncharacterized protein</fullName>
    </submittedName>
</protein>
<accession>W1XXU5</accession>
<evidence type="ECO:0000313" key="1">
    <source>
        <dbReference type="EMBL" id="ETJ35153.1"/>
    </source>
</evidence>
<proteinExistence type="predicted"/>
<dbReference type="AlphaFoldDB" id="W1XXU5"/>
<sequence length="47" mass="5024">MHFVLTPCLSLPHKLNLGAELNTGGNVAIYHIVGFTPEADTVEQAFG</sequence>
<feature type="non-terminal residue" evidence="1">
    <location>
        <position position="47"/>
    </location>
</feature>
<gene>
    <name evidence="1" type="ORF">Q604_UNBC10449G0001</name>
</gene>
<organism evidence="1">
    <name type="scientific">human gut metagenome</name>
    <dbReference type="NCBI Taxonomy" id="408170"/>
    <lineage>
        <taxon>unclassified sequences</taxon>
        <taxon>metagenomes</taxon>
        <taxon>organismal metagenomes</taxon>
    </lineage>
</organism>
<reference evidence="1" key="1">
    <citation type="submission" date="2013-12" db="EMBL/GenBank/DDBJ databases">
        <title>A Varibaculum cambriense genome reconstructed from a premature infant gut community with otherwise low bacterial novelty that shifts toward anaerobic metabolism during the third week of life.</title>
        <authorList>
            <person name="Brown C.T."/>
            <person name="Sharon I."/>
            <person name="Thomas B.C."/>
            <person name="Castelle C.J."/>
            <person name="Morowitz M.J."/>
            <person name="Banfield J.F."/>
        </authorList>
    </citation>
    <scope>NUCLEOTIDE SEQUENCE</scope>
</reference>
<dbReference type="EMBL" id="AZMM01010449">
    <property type="protein sequence ID" value="ETJ35153.1"/>
    <property type="molecule type" value="Genomic_DNA"/>
</dbReference>
<comment type="caution">
    <text evidence="1">The sequence shown here is derived from an EMBL/GenBank/DDBJ whole genome shotgun (WGS) entry which is preliminary data.</text>
</comment>
<name>W1XXU5_9ZZZZ</name>